<comment type="caution">
    <text evidence="2">The sequence shown here is derived from an EMBL/GenBank/DDBJ whole genome shotgun (WGS) entry which is preliminary data.</text>
</comment>
<organism evidence="2 3">
    <name type="scientific">Puccinia sorghi</name>
    <dbReference type="NCBI Taxonomy" id="27349"/>
    <lineage>
        <taxon>Eukaryota</taxon>
        <taxon>Fungi</taxon>
        <taxon>Dikarya</taxon>
        <taxon>Basidiomycota</taxon>
        <taxon>Pucciniomycotina</taxon>
        <taxon>Pucciniomycetes</taxon>
        <taxon>Pucciniales</taxon>
        <taxon>Pucciniaceae</taxon>
        <taxon>Puccinia</taxon>
    </lineage>
</organism>
<sequence length="914" mass="102381">MELSRLTQMGPFLKAGRNALRGEKLELSGYGEIVRQRRRIDTSLEGIIAGWPNKDDMYCYVKNTPDYTKKGKWMFVWTCCIISCHLICNLLRRLLSRCKFIMGTGIHNKGKQILGCGGITFGGNFLTLWGLNTAESSTPGDGCIRQSAMDRLTGPASGVCISPANGPCRAVARGPCLWTQSHQSLKLSELVGGSDELKYGMPMDSRPSCQRTRVPSCVTAQRALTHLDYLTILERGNGEEAGSRQVGRRTPPDQHRSVSFGCMRVSLPAKSARSRVPTFLPPPAPRPSVEVDGLACRVHCCMKEAGEYARGMKRRIYKSPRHRPVPPSLCGHTVCMRLKGWEDLHRIFPELVQRGGWMLRSHRKAPFELVHKGIASQSGKGSVRGLTHCVSQKRRATFFIYFIFCVDYAFRITAYPPHRWEWGAGSKSDVHFTWDLLKLGLPARPIHEEESSHHGLPEKTDKINKKININVNGTASRWMIACNKLQLGSIPEYILTALSAPWTFLTRPLPFNLRAYLRAMQCRGFSVRLWGRCCATSVAASSHFVSMDTGCIQPTSYEWSCLPLRLRLVTQGHRSAVDPSTLYPFLWLETSDNPSKSLATREISPLLMDREWLGAGRGRPCLNAQRIDQAQLAEVPKGAFFGNSSSDIPTEVPLPSWRGLEERLMEPSQSEGQHKAPVTRRAVGLQRRGLPVKSPLWPESCRQFWSVKPATSFSSTSTDISHPPVTTMDKPQPDLSTHLKTDISLCPCLSWEHWLFKQQFKKNLQQAEIPACPGLWLFCPHASWLRSYFDRKYGVARNAAKATSSQAKVQTLLASPSFGGSTLHPGGDWLDLPGTPTHNRRKILLMSSSQSANSFIYIICATLNCLHNITLINSLNEISPLCFGLWYYSWSAGPTYYICLQQYTSKIINYCTLE</sequence>
<dbReference type="AlphaFoldDB" id="A0A0L6UBV8"/>
<evidence type="ECO:0000313" key="3">
    <source>
        <dbReference type="Proteomes" id="UP000037035"/>
    </source>
</evidence>
<dbReference type="Proteomes" id="UP000037035">
    <property type="component" value="Unassembled WGS sequence"/>
</dbReference>
<reference evidence="2 3" key="1">
    <citation type="submission" date="2015-08" db="EMBL/GenBank/DDBJ databases">
        <title>Next Generation Sequencing and Analysis of the Genome of Puccinia sorghi L Schw, the Causal Agent of Maize Common Rust.</title>
        <authorList>
            <person name="Rochi L."/>
            <person name="Burguener G."/>
            <person name="Darino M."/>
            <person name="Turjanski A."/>
            <person name="Kreff E."/>
            <person name="Dieguez M.J."/>
            <person name="Sacco F."/>
        </authorList>
    </citation>
    <scope>NUCLEOTIDE SEQUENCE [LARGE SCALE GENOMIC DNA]</scope>
    <source>
        <strain evidence="2 3">RO10H11247</strain>
    </source>
</reference>
<proteinExistence type="predicted"/>
<evidence type="ECO:0000256" key="1">
    <source>
        <dbReference type="SAM" id="MobiDB-lite"/>
    </source>
</evidence>
<protein>
    <submittedName>
        <fullName evidence="2">Uncharacterized protein</fullName>
    </submittedName>
</protein>
<keyword evidence="3" id="KW-1185">Reference proteome</keyword>
<feature type="region of interest" description="Disordered" evidence="1">
    <location>
        <begin position="238"/>
        <end position="257"/>
    </location>
</feature>
<dbReference type="EMBL" id="LAVV01013327">
    <property type="protein sequence ID" value="KNZ45737.1"/>
    <property type="molecule type" value="Genomic_DNA"/>
</dbReference>
<dbReference type="VEuPathDB" id="FungiDB:VP01_784g5"/>
<gene>
    <name evidence="2" type="ORF">VP01_784g5</name>
</gene>
<evidence type="ECO:0000313" key="2">
    <source>
        <dbReference type="EMBL" id="KNZ45737.1"/>
    </source>
</evidence>
<name>A0A0L6UBV8_9BASI</name>
<accession>A0A0L6UBV8</accession>